<dbReference type="EMBL" id="JACIHU010000002">
    <property type="protein sequence ID" value="MBB4478991.1"/>
    <property type="molecule type" value="Genomic_DNA"/>
</dbReference>
<dbReference type="InterPro" id="IPR050834">
    <property type="entry name" value="Glycosyltransf_2"/>
</dbReference>
<evidence type="ECO:0000313" key="3">
    <source>
        <dbReference type="EMBL" id="MBB4534815.1"/>
    </source>
</evidence>
<dbReference type="CDD" id="cd06433">
    <property type="entry name" value="GT_2_WfgS_like"/>
    <property type="match status" value="1"/>
</dbReference>
<organism evidence="2 5">
    <name type="scientific">Rhizobium etli</name>
    <dbReference type="NCBI Taxonomy" id="29449"/>
    <lineage>
        <taxon>Bacteria</taxon>
        <taxon>Pseudomonadati</taxon>
        <taxon>Pseudomonadota</taxon>
        <taxon>Alphaproteobacteria</taxon>
        <taxon>Hyphomicrobiales</taxon>
        <taxon>Rhizobiaceae</taxon>
        <taxon>Rhizobium/Agrobacterium group</taxon>
        <taxon>Rhizobium</taxon>
    </lineage>
</organism>
<evidence type="ECO:0000313" key="2">
    <source>
        <dbReference type="EMBL" id="MBB4478991.1"/>
    </source>
</evidence>
<dbReference type="Proteomes" id="UP000523431">
    <property type="component" value="Unassembled WGS sequence"/>
</dbReference>
<reference evidence="4 5" key="1">
    <citation type="submission" date="2020-08" db="EMBL/GenBank/DDBJ databases">
        <title>Genomic Encyclopedia of Type Strains, Phase IV (KMG-V): Genome sequencing to study the core and pangenomes of soil and plant-associated prokaryotes.</title>
        <authorList>
            <person name="Whitman W."/>
        </authorList>
    </citation>
    <scope>NUCLEOTIDE SEQUENCE [LARGE SCALE GENOMIC DNA]</scope>
    <source>
        <strain evidence="2 5">SEMIA 471</strain>
        <strain evidence="3 4">SEMIA 489</strain>
    </source>
</reference>
<dbReference type="GO" id="GO:0016740">
    <property type="term" value="F:transferase activity"/>
    <property type="evidence" value="ECO:0007669"/>
    <property type="project" value="UniProtKB-KW"/>
</dbReference>
<proteinExistence type="predicted"/>
<keyword evidence="2" id="KW-0808">Transferase</keyword>
<evidence type="ECO:0000313" key="5">
    <source>
        <dbReference type="Proteomes" id="UP000557344"/>
    </source>
</evidence>
<dbReference type="Proteomes" id="UP000557344">
    <property type="component" value="Unassembled WGS sequence"/>
</dbReference>
<dbReference type="InterPro" id="IPR001173">
    <property type="entry name" value="Glyco_trans_2-like"/>
</dbReference>
<dbReference type="Pfam" id="PF00535">
    <property type="entry name" value="Glycos_transf_2"/>
    <property type="match status" value="1"/>
</dbReference>
<comment type="caution">
    <text evidence="2">The sequence shown here is derived from an EMBL/GenBank/DDBJ whole genome shotgun (WGS) entry which is preliminary data.</text>
</comment>
<dbReference type="AlphaFoldDB" id="A0A7W6Y5Z8"/>
<dbReference type="InterPro" id="IPR029044">
    <property type="entry name" value="Nucleotide-diphossugar_trans"/>
</dbReference>
<gene>
    <name evidence="2" type="ORF">GGE46_001559</name>
    <name evidence="3" type="ORF">GGE57_001551</name>
</gene>
<dbReference type="PANTHER" id="PTHR43685">
    <property type="entry name" value="GLYCOSYLTRANSFERASE"/>
    <property type="match status" value="1"/>
</dbReference>
<evidence type="ECO:0000259" key="1">
    <source>
        <dbReference type="Pfam" id="PF00535"/>
    </source>
</evidence>
<name>A0A7W6Y5Z8_RHIET</name>
<protein>
    <submittedName>
        <fullName evidence="2">Glycosyltransferase involved in cell wall biosynthesis</fullName>
    </submittedName>
</protein>
<sequence length="269" mass="30389">MSKTLVKMAADTVDPRPLRISLITVCWNAERTIADTLRSIDAQTYRNFEHIIVDGGSSDSTLAIIASAPAENRRVLSGRDGGIYEAMNKGIGLASGDIIGFLNADDTFESSDSLETVAAALEDEAYDGCYGDLIYVSNQNTDRKVRYWKSCAFEPGSFGRGWCPPHPTFYVRRRIYDRFGTFDLRYRLAADVELMMRFLEVARIRTIYIPRVLVRMRLGGATNKNVQNISRQNREVLRALADHGFRVSTPLFWASKLVNRLGQFLTRNR</sequence>
<accession>A0A7W6Y5Z8</accession>
<dbReference type="EMBL" id="JACIID010000002">
    <property type="protein sequence ID" value="MBB4534815.1"/>
    <property type="molecule type" value="Genomic_DNA"/>
</dbReference>
<dbReference type="SUPFAM" id="SSF53448">
    <property type="entry name" value="Nucleotide-diphospho-sugar transferases"/>
    <property type="match status" value="1"/>
</dbReference>
<dbReference type="Gene3D" id="3.90.550.10">
    <property type="entry name" value="Spore Coat Polysaccharide Biosynthesis Protein SpsA, Chain A"/>
    <property type="match status" value="1"/>
</dbReference>
<evidence type="ECO:0000313" key="4">
    <source>
        <dbReference type="Proteomes" id="UP000523431"/>
    </source>
</evidence>
<dbReference type="PANTHER" id="PTHR43685:SF2">
    <property type="entry name" value="GLYCOSYLTRANSFERASE 2-LIKE DOMAIN-CONTAINING PROTEIN"/>
    <property type="match status" value="1"/>
</dbReference>
<feature type="domain" description="Glycosyltransferase 2-like" evidence="1">
    <location>
        <begin position="21"/>
        <end position="148"/>
    </location>
</feature>